<evidence type="ECO:0000313" key="2">
    <source>
        <dbReference type="EMBL" id="KAJ3597787.1"/>
    </source>
</evidence>
<accession>A0A9Q0DZL8</accession>
<evidence type="ECO:0000313" key="3">
    <source>
        <dbReference type="Proteomes" id="UP001148018"/>
    </source>
</evidence>
<organism evidence="2 3">
    <name type="scientific">Muraenolepis orangiensis</name>
    <name type="common">Patagonian moray cod</name>
    <dbReference type="NCBI Taxonomy" id="630683"/>
    <lineage>
        <taxon>Eukaryota</taxon>
        <taxon>Metazoa</taxon>
        <taxon>Chordata</taxon>
        <taxon>Craniata</taxon>
        <taxon>Vertebrata</taxon>
        <taxon>Euteleostomi</taxon>
        <taxon>Actinopterygii</taxon>
        <taxon>Neopterygii</taxon>
        <taxon>Teleostei</taxon>
        <taxon>Neoteleostei</taxon>
        <taxon>Acanthomorphata</taxon>
        <taxon>Zeiogadaria</taxon>
        <taxon>Gadariae</taxon>
        <taxon>Gadiformes</taxon>
        <taxon>Muraenolepidoidei</taxon>
        <taxon>Muraenolepididae</taxon>
        <taxon>Muraenolepis</taxon>
    </lineage>
</organism>
<feature type="region of interest" description="Disordered" evidence="1">
    <location>
        <begin position="22"/>
        <end position="41"/>
    </location>
</feature>
<name>A0A9Q0DZL8_9TELE</name>
<dbReference type="Proteomes" id="UP001148018">
    <property type="component" value="Unassembled WGS sequence"/>
</dbReference>
<sequence>MVYCAADCSEQTGAFCWTKDELQREREREREREGKKAGGERDYEMLDWEHPIKSSWRTVSADQGKACLMKRMGLRNTTGDREQPGLASSQ</sequence>
<gene>
    <name evidence="2" type="ORF">NHX12_001304</name>
</gene>
<evidence type="ECO:0000256" key="1">
    <source>
        <dbReference type="SAM" id="MobiDB-lite"/>
    </source>
</evidence>
<reference evidence="2" key="1">
    <citation type="submission" date="2022-07" db="EMBL/GenBank/DDBJ databases">
        <title>Chromosome-level genome of Muraenolepis orangiensis.</title>
        <authorList>
            <person name="Kim J."/>
        </authorList>
    </citation>
    <scope>NUCLEOTIDE SEQUENCE</scope>
    <source>
        <strain evidence="2">KU_S4_2022</strain>
        <tissue evidence="2">Muscle</tissue>
    </source>
</reference>
<dbReference type="AlphaFoldDB" id="A0A9Q0DZL8"/>
<protein>
    <submittedName>
        <fullName evidence="2">Uncharacterized protein</fullName>
    </submittedName>
</protein>
<dbReference type="EMBL" id="JANIIK010000109">
    <property type="protein sequence ID" value="KAJ3597787.1"/>
    <property type="molecule type" value="Genomic_DNA"/>
</dbReference>
<keyword evidence="3" id="KW-1185">Reference proteome</keyword>
<proteinExistence type="predicted"/>
<comment type="caution">
    <text evidence="2">The sequence shown here is derived from an EMBL/GenBank/DDBJ whole genome shotgun (WGS) entry which is preliminary data.</text>
</comment>